<proteinExistence type="predicted"/>
<dbReference type="AlphaFoldDB" id="A0A2K3MBX4"/>
<dbReference type="EMBL" id="ASHM01056123">
    <property type="protein sequence ID" value="PNX88280.1"/>
    <property type="molecule type" value="Genomic_DNA"/>
</dbReference>
<accession>A0A2K3MBX4</accession>
<gene>
    <name evidence="2" type="ORF">L195_g044383</name>
    <name evidence="1" type="ORF">L195_g051280</name>
</gene>
<name>A0A2K3MBX4_TRIPR</name>
<evidence type="ECO:0000313" key="2">
    <source>
        <dbReference type="EMBL" id="PNX88280.1"/>
    </source>
</evidence>
<feature type="non-terminal residue" evidence="2">
    <location>
        <position position="46"/>
    </location>
</feature>
<dbReference type="EMBL" id="ASHM01080113">
    <property type="protein sequence ID" value="PNX59169.1"/>
    <property type="molecule type" value="Genomic_DNA"/>
</dbReference>
<protein>
    <submittedName>
        <fullName evidence="2">Uncharacterized protein</fullName>
    </submittedName>
</protein>
<organism evidence="2 3">
    <name type="scientific">Trifolium pratense</name>
    <name type="common">Red clover</name>
    <dbReference type="NCBI Taxonomy" id="57577"/>
    <lineage>
        <taxon>Eukaryota</taxon>
        <taxon>Viridiplantae</taxon>
        <taxon>Streptophyta</taxon>
        <taxon>Embryophyta</taxon>
        <taxon>Tracheophyta</taxon>
        <taxon>Spermatophyta</taxon>
        <taxon>Magnoliopsida</taxon>
        <taxon>eudicotyledons</taxon>
        <taxon>Gunneridae</taxon>
        <taxon>Pentapetalae</taxon>
        <taxon>rosids</taxon>
        <taxon>fabids</taxon>
        <taxon>Fabales</taxon>
        <taxon>Fabaceae</taxon>
        <taxon>Papilionoideae</taxon>
        <taxon>50 kb inversion clade</taxon>
        <taxon>NPAAA clade</taxon>
        <taxon>Hologalegina</taxon>
        <taxon>IRL clade</taxon>
        <taxon>Trifolieae</taxon>
        <taxon>Trifolium</taxon>
    </lineage>
</organism>
<sequence length="46" mass="5524">MFMSTRLQGCNLYNKVHQDRVLEYLEKVDKCNIWLKGMKVAMELMD</sequence>
<evidence type="ECO:0000313" key="3">
    <source>
        <dbReference type="Proteomes" id="UP000236291"/>
    </source>
</evidence>
<dbReference type="Proteomes" id="UP000236291">
    <property type="component" value="Unassembled WGS sequence"/>
</dbReference>
<comment type="caution">
    <text evidence="2">The sequence shown here is derived from an EMBL/GenBank/DDBJ whole genome shotgun (WGS) entry which is preliminary data.</text>
</comment>
<evidence type="ECO:0000313" key="1">
    <source>
        <dbReference type="EMBL" id="PNX59169.1"/>
    </source>
</evidence>
<reference evidence="2 3" key="1">
    <citation type="journal article" date="2014" name="Am. J. Bot.">
        <title>Genome assembly and annotation for red clover (Trifolium pratense; Fabaceae).</title>
        <authorList>
            <person name="Istvanek J."/>
            <person name="Jaros M."/>
            <person name="Krenek A."/>
            <person name="Repkova J."/>
        </authorList>
    </citation>
    <scope>NUCLEOTIDE SEQUENCE [LARGE SCALE GENOMIC DNA]</scope>
    <source>
        <strain evidence="3">cv. Tatra</strain>
        <tissue evidence="2">Young leaves</tissue>
    </source>
</reference>
<reference evidence="2 3" key="2">
    <citation type="journal article" date="2017" name="Front. Plant Sci.">
        <title>Gene Classification and Mining of Molecular Markers Useful in Red Clover (Trifolium pratense) Breeding.</title>
        <authorList>
            <person name="Istvanek J."/>
            <person name="Dluhosova J."/>
            <person name="Dluhos P."/>
            <person name="Patkova L."/>
            <person name="Nedelnik J."/>
            <person name="Repkova J."/>
        </authorList>
    </citation>
    <scope>NUCLEOTIDE SEQUENCE [LARGE SCALE GENOMIC DNA]</scope>
    <source>
        <strain evidence="3">cv. Tatra</strain>
        <tissue evidence="2">Young leaves</tissue>
    </source>
</reference>